<name>A0A9J6BJX7_POLVA</name>
<reference evidence="2" key="1">
    <citation type="submission" date="2021-03" db="EMBL/GenBank/DDBJ databases">
        <title>Chromosome level genome of the anhydrobiotic midge Polypedilum vanderplanki.</title>
        <authorList>
            <person name="Yoshida Y."/>
            <person name="Kikawada T."/>
            <person name="Gusev O."/>
        </authorList>
    </citation>
    <scope>NUCLEOTIDE SEQUENCE</scope>
    <source>
        <strain evidence="2">NIAS01</strain>
        <tissue evidence="2">Whole body or cell culture</tissue>
    </source>
</reference>
<dbReference type="Proteomes" id="UP001107558">
    <property type="component" value="Chromosome 3"/>
</dbReference>
<organism evidence="2 3">
    <name type="scientific">Polypedilum vanderplanki</name>
    <name type="common">Sleeping chironomid midge</name>
    <dbReference type="NCBI Taxonomy" id="319348"/>
    <lineage>
        <taxon>Eukaryota</taxon>
        <taxon>Metazoa</taxon>
        <taxon>Ecdysozoa</taxon>
        <taxon>Arthropoda</taxon>
        <taxon>Hexapoda</taxon>
        <taxon>Insecta</taxon>
        <taxon>Pterygota</taxon>
        <taxon>Neoptera</taxon>
        <taxon>Endopterygota</taxon>
        <taxon>Diptera</taxon>
        <taxon>Nematocera</taxon>
        <taxon>Chironomoidea</taxon>
        <taxon>Chironomidae</taxon>
        <taxon>Chironominae</taxon>
        <taxon>Polypedilum</taxon>
        <taxon>Polypedilum</taxon>
    </lineage>
</organism>
<comment type="caution">
    <text evidence="2">The sequence shown here is derived from an EMBL/GenBank/DDBJ whole genome shotgun (WGS) entry which is preliminary data.</text>
</comment>
<accession>A0A9J6BJX7</accession>
<evidence type="ECO:0000256" key="1">
    <source>
        <dbReference type="SAM" id="Phobius"/>
    </source>
</evidence>
<feature type="transmembrane region" description="Helical" evidence="1">
    <location>
        <begin position="103"/>
        <end position="123"/>
    </location>
</feature>
<sequence length="173" mass="20833">MCLILSKNNLKNAIIAGKPLVNSYIKLCHQYPLILKETFVTMPMMMTTLLNHYMFDVIDDAIYWLVQAGIPQYWYNYHEWYRFFGHYKVKNYKELERITLNDLSFGFTIWLVACGISILVFLIELRIWPKRKKIAMEKWKADDDFIKTRHRKLKTKSQKLKTKFIKVRSINEI</sequence>
<dbReference type="AlphaFoldDB" id="A0A9J6BJX7"/>
<dbReference type="OrthoDB" id="7486450at2759"/>
<proteinExistence type="predicted"/>
<evidence type="ECO:0000313" key="2">
    <source>
        <dbReference type="EMBL" id="KAG5669895.1"/>
    </source>
</evidence>
<keyword evidence="1" id="KW-0812">Transmembrane</keyword>
<keyword evidence="1" id="KW-1133">Transmembrane helix</keyword>
<evidence type="ECO:0000313" key="3">
    <source>
        <dbReference type="Proteomes" id="UP001107558"/>
    </source>
</evidence>
<keyword evidence="1" id="KW-0472">Membrane</keyword>
<keyword evidence="3" id="KW-1185">Reference proteome</keyword>
<gene>
    <name evidence="2" type="ORF">PVAND_000186</name>
</gene>
<dbReference type="EMBL" id="JADBJN010000003">
    <property type="protein sequence ID" value="KAG5669895.1"/>
    <property type="molecule type" value="Genomic_DNA"/>
</dbReference>
<protein>
    <submittedName>
        <fullName evidence="2">Uncharacterized protein</fullName>
    </submittedName>
</protein>